<evidence type="ECO:0000256" key="3">
    <source>
        <dbReference type="ARBA" id="ARBA00022729"/>
    </source>
</evidence>
<comment type="subcellular location">
    <subcellularLocation>
        <location evidence="1">Cell outer membrane</location>
    </subcellularLocation>
</comment>
<dbReference type="CDD" id="cd08977">
    <property type="entry name" value="SusD"/>
    <property type="match status" value="1"/>
</dbReference>
<sequence>MNRKIKNILQFGCTLMCITIFFSCSDDLLDQTPKDSLTEELVWTDPQGAIQFVNGIYGGMQSGFDRNYDGWAKGLYLLDGCTDDGDVSMGWTHSTRLQNAQFTPDNVPWGQTWGDYYGLIRKTNLALENLDRLEDETLRSRLKGEVYFLRALCYHSLLRLYGIKSNGGEPTGVPIIDKSLTLEDDLQIARSTYDDVVSFIITDLDTAASMLPSKGNIEAGRATSGAAYALKSRVLLYAERWAEAATAANNVVGYTLYPDYKTLFLDKNNDEIIFAKKFQNPDKTHQTNAGGTPNAGWDVYNSPNTFKGTSDGGWGGNLVTQNFVDSYDMADGEPQATSTLFDSNNPYDNLDPRFEATVVHNASTFRGRVIEMFEGGREGDPGAFMNTRYFLRKFHDENLVLYSHSSDQDWIFIRYAEVLLNYAEAQNEDVGPDTSVYEAIKEIRQRAGITNPDLPAGLSQSEMRDKIRNERRIELAFEEHRFFDIRRWKIAQSLLDGKPIYGMTITKNPDESFSYTKMEVETRSFPERLYVLPIPQSERDKNPAAKQINGW</sequence>
<dbReference type="Pfam" id="PF07980">
    <property type="entry name" value="SusD_RagB"/>
    <property type="match status" value="1"/>
</dbReference>
<evidence type="ECO:0000256" key="2">
    <source>
        <dbReference type="ARBA" id="ARBA00006275"/>
    </source>
</evidence>
<dbReference type="InterPro" id="IPR011990">
    <property type="entry name" value="TPR-like_helical_dom_sf"/>
</dbReference>
<protein>
    <submittedName>
        <fullName evidence="8">RagB/SusD family nutrient uptake outer membrane protein</fullName>
    </submittedName>
</protein>
<evidence type="ECO:0000259" key="6">
    <source>
        <dbReference type="Pfam" id="PF07980"/>
    </source>
</evidence>
<dbReference type="Gene3D" id="1.25.40.390">
    <property type="match status" value="1"/>
</dbReference>
<gene>
    <name evidence="8" type="ORF">RHP49_09110</name>
</gene>
<feature type="domain" description="RagB/SusD" evidence="6">
    <location>
        <begin position="271"/>
        <end position="551"/>
    </location>
</feature>
<comment type="similarity">
    <text evidence="2">Belongs to the SusD family.</text>
</comment>
<dbReference type="Pfam" id="PF14322">
    <property type="entry name" value="SusD-like_3"/>
    <property type="match status" value="1"/>
</dbReference>
<dbReference type="EMBL" id="CP134536">
    <property type="protein sequence ID" value="WNH11083.1"/>
    <property type="molecule type" value="Genomic_DNA"/>
</dbReference>
<accession>A0ABY9XYP3</accession>
<evidence type="ECO:0000259" key="7">
    <source>
        <dbReference type="Pfam" id="PF14322"/>
    </source>
</evidence>
<name>A0ABY9XYP3_9FLAO</name>
<reference evidence="8 9" key="1">
    <citation type="submission" date="2023-09" db="EMBL/GenBank/DDBJ databases">
        <title>Thalassobella suaedae gen. nov., sp. nov., a marine bacterium of the family Flavobacteriaceae isolated from a halophyte Suaeda japonica.</title>
        <authorList>
            <person name="Lee S.Y."/>
            <person name="Hwang C.Y."/>
        </authorList>
    </citation>
    <scope>NUCLEOTIDE SEQUENCE [LARGE SCALE GENOMIC DNA]</scope>
    <source>
        <strain evidence="8 9">HL-DH10</strain>
    </source>
</reference>
<organism evidence="8 9">
    <name type="scientific">Thalassobellus suaedae</name>
    <dbReference type="NCBI Taxonomy" id="3074124"/>
    <lineage>
        <taxon>Bacteria</taxon>
        <taxon>Pseudomonadati</taxon>
        <taxon>Bacteroidota</taxon>
        <taxon>Flavobacteriia</taxon>
        <taxon>Flavobacteriales</taxon>
        <taxon>Flavobacteriaceae</taxon>
        <taxon>Thalassobellus</taxon>
    </lineage>
</organism>
<keyword evidence="4" id="KW-0472">Membrane</keyword>
<evidence type="ECO:0000256" key="5">
    <source>
        <dbReference type="ARBA" id="ARBA00023237"/>
    </source>
</evidence>
<evidence type="ECO:0000256" key="4">
    <source>
        <dbReference type="ARBA" id="ARBA00023136"/>
    </source>
</evidence>
<feature type="domain" description="SusD-like N-terminal" evidence="7">
    <location>
        <begin position="93"/>
        <end position="236"/>
    </location>
</feature>
<keyword evidence="9" id="KW-1185">Reference proteome</keyword>
<evidence type="ECO:0000256" key="1">
    <source>
        <dbReference type="ARBA" id="ARBA00004442"/>
    </source>
</evidence>
<dbReference type="SUPFAM" id="SSF48452">
    <property type="entry name" value="TPR-like"/>
    <property type="match status" value="1"/>
</dbReference>
<dbReference type="PROSITE" id="PS51257">
    <property type="entry name" value="PROKAR_LIPOPROTEIN"/>
    <property type="match status" value="1"/>
</dbReference>
<proteinExistence type="inferred from homology"/>
<dbReference type="InterPro" id="IPR012944">
    <property type="entry name" value="SusD_RagB_dom"/>
</dbReference>
<keyword evidence="3" id="KW-0732">Signal</keyword>
<evidence type="ECO:0000313" key="9">
    <source>
        <dbReference type="Proteomes" id="UP001303407"/>
    </source>
</evidence>
<keyword evidence="5" id="KW-0998">Cell outer membrane</keyword>
<dbReference type="InterPro" id="IPR033985">
    <property type="entry name" value="SusD-like_N"/>
</dbReference>
<dbReference type="Proteomes" id="UP001303407">
    <property type="component" value="Chromosome"/>
</dbReference>
<evidence type="ECO:0000313" key="8">
    <source>
        <dbReference type="EMBL" id="WNH11083.1"/>
    </source>
</evidence>
<dbReference type="RefSeq" id="WP_415861057.1">
    <property type="nucleotide sequence ID" value="NZ_CP134536.1"/>
</dbReference>